<dbReference type="PANTHER" id="PTHR13061:SF29">
    <property type="entry name" value="GAMMA CARBONIC ANHYDRASE-LIKE 1, MITOCHONDRIAL-RELATED"/>
    <property type="match status" value="1"/>
</dbReference>
<reference evidence="1 2" key="1">
    <citation type="submission" date="2007-01" db="EMBL/GenBank/DDBJ databases">
        <title>Complete sequence of Psychromonas ingrahamii 37.</title>
        <authorList>
            <consortium name="US DOE Joint Genome Institute"/>
            <person name="Copeland A."/>
            <person name="Lucas S."/>
            <person name="Lapidus A."/>
            <person name="Barry K."/>
            <person name="Detter J.C."/>
            <person name="Glavina del Rio T."/>
            <person name="Hammon N."/>
            <person name="Israni S."/>
            <person name="Dalin E."/>
            <person name="Tice H."/>
            <person name="Pitluck S."/>
            <person name="Thompson L.S."/>
            <person name="Brettin T."/>
            <person name="Bruce D."/>
            <person name="Han C."/>
            <person name="Tapia R."/>
            <person name="Schmutz J."/>
            <person name="Larimer F."/>
            <person name="Land M."/>
            <person name="Hauser L."/>
            <person name="Kyrpides N."/>
            <person name="Ivanova N."/>
            <person name="Staley J."/>
            <person name="Richardson P."/>
        </authorList>
    </citation>
    <scope>NUCLEOTIDE SEQUENCE [LARGE SCALE GENOMIC DNA]</scope>
    <source>
        <strain evidence="1 2">37</strain>
    </source>
</reference>
<dbReference type="InterPro" id="IPR011004">
    <property type="entry name" value="Trimer_LpxA-like_sf"/>
</dbReference>
<dbReference type="InterPro" id="IPR001451">
    <property type="entry name" value="Hexapep"/>
</dbReference>
<dbReference type="KEGG" id="pin:Ping_0662"/>
<accession>A1SSQ0</accession>
<keyword evidence="2" id="KW-1185">Reference proteome</keyword>
<dbReference type="STRING" id="357804.Ping_0662"/>
<dbReference type="AlphaFoldDB" id="A1SSQ0"/>
<gene>
    <name evidence="1" type="ordered locus">Ping_0662</name>
</gene>
<dbReference type="Pfam" id="PF00132">
    <property type="entry name" value="Hexapep"/>
    <property type="match status" value="2"/>
</dbReference>
<dbReference type="RefSeq" id="WP_011769074.1">
    <property type="nucleotide sequence ID" value="NC_008709.1"/>
</dbReference>
<name>A1SSQ0_PSYIN</name>
<evidence type="ECO:0000313" key="2">
    <source>
        <dbReference type="Proteomes" id="UP000000639"/>
    </source>
</evidence>
<protein>
    <submittedName>
        <fullName evidence="1">Hexapeptide repeat acetyltransferase</fullName>
    </submittedName>
</protein>
<dbReference type="Gene3D" id="2.160.10.10">
    <property type="entry name" value="Hexapeptide repeat proteins"/>
    <property type="match status" value="1"/>
</dbReference>
<dbReference type="CDD" id="cd04745">
    <property type="entry name" value="LbH_paaY_like"/>
    <property type="match status" value="1"/>
</dbReference>
<dbReference type="Proteomes" id="UP000000639">
    <property type="component" value="Chromosome"/>
</dbReference>
<dbReference type="EMBL" id="CP000510">
    <property type="protein sequence ID" value="ABM02515.1"/>
    <property type="molecule type" value="Genomic_DNA"/>
</dbReference>
<dbReference type="PANTHER" id="PTHR13061">
    <property type="entry name" value="DYNACTIN SUBUNIT P25"/>
    <property type="match status" value="1"/>
</dbReference>
<dbReference type="OrthoDB" id="9803036at2"/>
<dbReference type="HOGENOM" id="CLU_064827_4_2_6"/>
<dbReference type="InterPro" id="IPR050484">
    <property type="entry name" value="Transf_Hexapept/Carb_Anhydrase"/>
</dbReference>
<dbReference type="SUPFAM" id="SSF51161">
    <property type="entry name" value="Trimeric LpxA-like enzymes"/>
    <property type="match status" value="1"/>
</dbReference>
<sequence length="196" mass="21399">MAIYKIDGVTPVIHPSSFVHPSADIIGDVIIGKNVYIGPQVAVRGDMGGIRIMDGSNIQDNCVIHGFPDYETLLEENSHIGHGAIIHGCHIEENCLIGMNAVVMDLSVIGKESIVGAHSFIKANSHFDARSLILGSPATVKRTVSDDELTWKIKGTVMYHELVERCKSSLIETAPLPYPEKDREGIIFKKTHSVKT</sequence>
<keyword evidence="1" id="KW-0808">Transferase</keyword>
<dbReference type="GO" id="GO:0016740">
    <property type="term" value="F:transferase activity"/>
    <property type="evidence" value="ECO:0007669"/>
    <property type="project" value="UniProtKB-KW"/>
</dbReference>
<organism evidence="1 2">
    <name type="scientific">Psychromonas ingrahamii (strain DSM 17664 / CCUG 51855 / 37)</name>
    <dbReference type="NCBI Taxonomy" id="357804"/>
    <lineage>
        <taxon>Bacteria</taxon>
        <taxon>Pseudomonadati</taxon>
        <taxon>Pseudomonadota</taxon>
        <taxon>Gammaproteobacteria</taxon>
        <taxon>Alteromonadales</taxon>
        <taxon>Psychromonadaceae</taxon>
        <taxon>Psychromonas</taxon>
    </lineage>
</organism>
<dbReference type="eggNOG" id="COG0663">
    <property type="taxonomic scope" value="Bacteria"/>
</dbReference>
<evidence type="ECO:0000313" key="1">
    <source>
        <dbReference type="EMBL" id="ABM02515.1"/>
    </source>
</evidence>
<proteinExistence type="predicted"/>